<dbReference type="Proteomes" id="UP001054252">
    <property type="component" value="Unassembled WGS sequence"/>
</dbReference>
<dbReference type="CDD" id="cd17711">
    <property type="entry name" value="BRCT_PAXIP1_rpt3"/>
    <property type="match status" value="1"/>
</dbReference>
<organism evidence="3 4">
    <name type="scientific">Rubroshorea leprosula</name>
    <dbReference type="NCBI Taxonomy" id="152421"/>
    <lineage>
        <taxon>Eukaryota</taxon>
        <taxon>Viridiplantae</taxon>
        <taxon>Streptophyta</taxon>
        <taxon>Embryophyta</taxon>
        <taxon>Tracheophyta</taxon>
        <taxon>Spermatophyta</taxon>
        <taxon>Magnoliopsida</taxon>
        <taxon>eudicotyledons</taxon>
        <taxon>Gunneridae</taxon>
        <taxon>Pentapetalae</taxon>
        <taxon>rosids</taxon>
        <taxon>malvids</taxon>
        <taxon>Malvales</taxon>
        <taxon>Dipterocarpaceae</taxon>
        <taxon>Rubroshorea</taxon>
    </lineage>
</organism>
<keyword evidence="4" id="KW-1185">Reference proteome</keyword>
<dbReference type="InterPro" id="IPR036420">
    <property type="entry name" value="BRCT_dom_sf"/>
</dbReference>
<feature type="compositionally biased region" description="Basic and acidic residues" evidence="1">
    <location>
        <begin position="734"/>
        <end position="778"/>
    </location>
</feature>
<feature type="region of interest" description="Disordered" evidence="1">
    <location>
        <begin position="470"/>
        <end position="505"/>
    </location>
</feature>
<evidence type="ECO:0000259" key="2">
    <source>
        <dbReference type="PROSITE" id="PS50172"/>
    </source>
</evidence>
<dbReference type="Pfam" id="PF12738">
    <property type="entry name" value="PTCB-BRCT"/>
    <property type="match status" value="1"/>
</dbReference>
<feature type="domain" description="BRCT" evidence="2">
    <location>
        <begin position="109"/>
        <end position="193"/>
    </location>
</feature>
<name>A0AAV5HNE7_9ROSI</name>
<feature type="region of interest" description="Disordered" evidence="1">
    <location>
        <begin position="610"/>
        <end position="630"/>
    </location>
</feature>
<accession>A0AAV5HNE7</accession>
<reference evidence="3 4" key="1">
    <citation type="journal article" date="2021" name="Commun. Biol.">
        <title>The genome of Shorea leprosula (Dipterocarpaceae) highlights the ecological relevance of drought in aseasonal tropical rainforests.</title>
        <authorList>
            <person name="Ng K.K.S."/>
            <person name="Kobayashi M.J."/>
            <person name="Fawcett J.A."/>
            <person name="Hatakeyama M."/>
            <person name="Paape T."/>
            <person name="Ng C.H."/>
            <person name="Ang C.C."/>
            <person name="Tnah L.H."/>
            <person name="Lee C.T."/>
            <person name="Nishiyama T."/>
            <person name="Sese J."/>
            <person name="O'Brien M.J."/>
            <person name="Copetti D."/>
            <person name="Mohd Noor M.I."/>
            <person name="Ong R.C."/>
            <person name="Putra M."/>
            <person name="Sireger I.Z."/>
            <person name="Indrioko S."/>
            <person name="Kosugi Y."/>
            <person name="Izuno A."/>
            <person name="Isagi Y."/>
            <person name="Lee S.L."/>
            <person name="Shimizu K.K."/>
        </authorList>
    </citation>
    <scope>NUCLEOTIDE SEQUENCE [LARGE SCALE GENOMIC DNA]</scope>
    <source>
        <strain evidence="3">214</strain>
    </source>
</reference>
<dbReference type="SUPFAM" id="SSF52113">
    <property type="entry name" value="BRCT domain"/>
    <property type="match status" value="3"/>
</dbReference>
<dbReference type="PROSITE" id="PS50172">
    <property type="entry name" value="BRCT"/>
    <property type="match status" value="3"/>
</dbReference>
<feature type="domain" description="BRCT" evidence="2">
    <location>
        <begin position="6"/>
        <end position="96"/>
    </location>
</feature>
<dbReference type="SMART" id="SM00292">
    <property type="entry name" value="BRCT"/>
    <property type="match status" value="4"/>
</dbReference>
<evidence type="ECO:0000313" key="4">
    <source>
        <dbReference type="Proteomes" id="UP001054252"/>
    </source>
</evidence>
<sequence>MLEPDSPSRPFLGVHFLLFGFEPITERQVRSKLIDGGGVGVGQYSQSCTHVIVGRIVYDDPVCVAARNDGKTVVTGLWVDHSFDIGMPVDATSILYRPLRDLNGIPGAKSLTVCLTGYQRQDREDIMIMVGLMGAQFSKPLVANKVTHLICYKFEGEKYELAKKLKKIKLVNQRWLEGCLRDWELLPEADYNQSDYELEMMEAEAKDSDEEVGETATKQSAMRNIGKSPHDLKVRMLSATELPKSAMELPNPSLPEDPTNANSMEISLTTGKLNISSPSLNNLHISETHGCQETGASGNVSSVEFQVQPEKSPNSTKIQVNLASYTENDDKFTAIDSRKTPSRSTLPDFSGERSGNTNGSPEAMRLKDASDCYSPKLEQAKGRVSICHTESPLGGSSPYHGEDSAGILPQKRVMDASITNSKLQKTSHNAKAPTITSPDLNVANNSSVSIAKKASNANEKSLKNDLTSFLTVSEENRQNENAEKSPMSCRELRESNSASKSSVKSLHMEGFSHVVEEPVVPENKKQDVDSFPSGREPEMGQSYGTVNLDSVEGGSNKLDGERPKTKMLSKKTLGRPKVSNIANKKCSIYTNKIASENDPAICLSGVKERADHGSGSKEASPSAVSKDEVKEMTAKAVTNTAAKETKFVDNEAEAPDEKDKHEFEKTFNEEKSEFVDLANKADETRVTELSIGHSSAAMHQDMVASENAANETNLESAISNKKTKLNESTSTEFMKAKTEAPDEKDKHEFEKSSNEKKSEFVDLAHKADRAMETKHSTDPSRAAHTIHEEIVASEIAANETNLEGAISNKKTKLDGSTSPEYASKVKAKQVWKRPTGKAKNKTIPTKSKKELVAEETRDAENLANEKENFGAKNNDSIVSANELENSVEEENRPVADVGQNPNPGKSISGKLVTKSNKKQVKSDEICGNINSRRLPLQEVSNKVKCEPMWFIFSGHRYQRKEFQQVIKRLKGRCCRDSHQWSYQATHFIVPDPVRRTEKFFAAAASGRWVLKTDYLSASSQAGKFLPEEPYEWHKNGLSEDGAINLEAPRKWRLLRERTGHGAFYGMRIIVYGECIAPPLDTLKRVVKAGDGTILATSPPYTRFLKSGIDFAVISPGMPRDDIWVQEFLKYEIPCIVTDYLVEYVCKPGYSLERHVLYSTQSWAQKSLAALVSRANKTTEDLCTPPDDHQSDDMACQ</sequence>
<feature type="compositionally biased region" description="Low complexity" evidence="1">
    <location>
        <begin position="495"/>
        <end position="505"/>
    </location>
</feature>
<dbReference type="Gene3D" id="3.40.50.10190">
    <property type="entry name" value="BRCT domain"/>
    <property type="match status" value="4"/>
</dbReference>
<feature type="region of interest" description="Disordered" evidence="1">
    <location>
        <begin position="642"/>
        <end position="673"/>
    </location>
</feature>
<feature type="compositionally biased region" description="Basic residues" evidence="1">
    <location>
        <begin position="825"/>
        <end position="840"/>
    </location>
</feature>
<dbReference type="EMBL" id="BPVZ01000001">
    <property type="protein sequence ID" value="GKU86991.1"/>
    <property type="molecule type" value="Genomic_DNA"/>
</dbReference>
<feature type="region of interest" description="Disordered" evidence="1">
    <location>
        <begin position="891"/>
        <end position="914"/>
    </location>
</feature>
<dbReference type="Pfam" id="PF00533">
    <property type="entry name" value="BRCT"/>
    <property type="match status" value="1"/>
</dbReference>
<comment type="caution">
    <text evidence="3">The sequence shown here is derived from an EMBL/GenBank/DDBJ whole genome shotgun (WGS) entry which is preliminary data.</text>
</comment>
<dbReference type="PANTHER" id="PTHR47181">
    <property type="entry name" value="BRCA1 C TERMINUS DOMAIN CONTAINING PROTEIN, EXPRESSED"/>
    <property type="match status" value="1"/>
</dbReference>
<feature type="compositionally biased region" description="Basic and acidic residues" evidence="1">
    <location>
        <begin position="643"/>
        <end position="673"/>
    </location>
</feature>
<proteinExistence type="predicted"/>
<dbReference type="InterPro" id="IPR001357">
    <property type="entry name" value="BRCT_dom"/>
</dbReference>
<feature type="compositionally biased region" description="Basic and acidic residues" evidence="1">
    <location>
        <begin position="474"/>
        <end position="483"/>
    </location>
</feature>
<feature type="compositionally biased region" description="Polar residues" evidence="1">
    <location>
        <begin position="707"/>
        <end position="732"/>
    </location>
</feature>
<protein>
    <recommendedName>
        <fullName evidence="2">BRCT domain-containing protein</fullName>
    </recommendedName>
</protein>
<feature type="region of interest" description="Disordered" evidence="1">
    <location>
        <begin position="521"/>
        <end position="562"/>
    </location>
</feature>
<evidence type="ECO:0000256" key="1">
    <source>
        <dbReference type="SAM" id="MobiDB-lite"/>
    </source>
</evidence>
<feature type="region of interest" description="Disordered" evidence="1">
    <location>
        <begin position="810"/>
        <end position="853"/>
    </location>
</feature>
<feature type="region of interest" description="Disordered" evidence="1">
    <location>
        <begin position="331"/>
        <end position="365"/>
    </location>
</feature>
<feature type="region of interest" description="Disordered" evidence="1">
    <location>
        <begin position="697"/>
        <end position="782"/>
    </location>
</feature>
<evidence type="ECO:0000313" key="3">
    <source>
        <dbReference type="EMBL" id="GKU86991.1"/>
    </source>
</evidence>
<feature type="domain" description="BRCT" evidence="2">
    <location>
        <begin position="951"/>
        <end position="1032"/>
    </location>
</feature>
<dbReference type="InterPro" id="IPR044254">
    <property type="entry name" value="At4g02110-like"/>
</dbReference>
<dbReference type="CDD" id="cd17738">
    <property type="entry name" value="BRCT_TopBP1_rpt7"/>
    <property type="match status" value="1"/>
</dbReference>
<feature type="compositionally biased region" description="Polar residues" evidence="1">
    <location>
        <begin position="342"/>
        <end position="360"/>
    </location>
</feature>
<gene>
    <name evidence="3" type="ORF">SLEP1_g1454</name>
</gene>
<dbReference type="AlphaFoldDB" id="A0AAV5HNE7"/>
<dbReference type="PANTHER" id="PTHR47181:SF2">
    <property type="entry name" value="BRCA1 C TERMINUS DOMAIN CONTAINING PROTEIN, EXPRESSED"/>
    <property type="match status" value="1"/>
</dbReference>